<reference evidence="1 2" key="1">
    <citation type="submission" date="2014-02" db="EMBL/GenBank/DDBJ databases">
        <title>The small core and large imbalanced accessory genome model reveals a collaborative survival strategy of Sorangium cellulosum strains in nature.</title>
        <authorList>
            <person name="Han K."/>
            <person name="Peng R."/>
            <person name="Blom J."/>
            <person name="Li Y.-Z."/>
        </authorList>
    </citation>
    <scope>NUCLEOTIDE SEQUENCE [LARGE SCALE GENOMIC DNA]</scope>
    <source>
        <strain evidence="1 2">So0157-25</strain>
    </source>
</reference>
<organism evidence="1 2">
    <name type="scientific">Sorangium cellulosum</name>
    <name type="common">Polyangium cellulosum</name>
    <dbReference type="NCBI Taxonomy" id="56"/>
    <lineage>
        <taxon>Bacteria</taxon>
        <taxon>Pseudomonadati</taxon>
        <taxon>Myxococcota</taxon>
        <taxon>Polyangia</taxon>
        <taxon>Polyangiales</taxon>
        <taxon>Polyangiaceae</taxon>
        <taxon>Sorangium</taxon>
    </lineage>
</organism>
<protein>
    <submittedName>
        <fullName evidence="1">Uncharacterized protein</fullName>
    </submittedName>
</protein>
<evidence type="ECO:0000313" key="1">
    <source>
        <dbReference type="EMBL" id="KYF48053.1"/>
    </source>
</evidence>
<dbReference type="AlphaFoldDB" id="A0A150P0P3"/>
<dbReference type="Proteomes" id="UP000075420">
    <property type="component" value="Unassembled WGS sequence"/>
</dbReference>
<name>A0A150P0P3_SORCE</name>
<dbReference type="EMBL" id="JELY01003548">
    <property type="protein sequence ID" value="KYF48053.1"/>
    <property type="molecule type" value="Genomic_DNA"/>
</dbReference>
<gene>
    <name evidence="1" type="ORF">BE08_29940</name>
</gene>
<sequence>MVHRRWQSTGCAIQTLLREWPPARRDAWRAFTGRLVRGHLDRAERVRQRLAPEDRRLDRWPEPERAALGLLGEARLALLCQRTYEERLAPTLVRLGLG</sequence>
<accession>A0A150P0P3</accession>
<proteinExistence type="predicted"/>
<evidence type="ECO:0000313" key="2">
    <source>
        <dbReference type="Proteomes" id="UP000075420"/>
    </source>
</evidence>
<comment type="caution">
    <text evidence="1">The sequence shown here is derived from an EMBL/GenBank/DDBJ whole genome shotgun (WGS) entry which is preliminary data.</text>
</comment>